<evidence type="ECO:0000313" key="5">
    <source>
        <dbReference type="Proteomes" id="UP000243333"/>
    </source>
</evidence>
<dbReference type="InterPro" id="IPR011010">
    <property type="entry name" value="DNA_brk_join_enz"/>
</dbReference>
<organism evidence="4 5">
    <name type="scientific">Sporolituus thermophilus DSM 23256</name>
    <dbReference type="NCBI Taxonomy" id="1123285"/>
    <lineage>
        <taxon>Bacteria</taxon>
        <taxon>Bacillati</taxon>
        <taxon>Bacillota</taxon>
        <taxon>Negativicutes</taxon>
        <taxon>Selenomonadales</taxon>
        <taxon>Sporomusaceae</taxon>
        <taxon>Sporolituus</taxon>
    </lineage>
</organism>
<dbReference type="RefSeq" id="WP_093689617.1">
    <property type="nucleotide sequence ID" value="NZ_FNBU01000010.1"/>
</dbReference>
<dbReference type="InterPro" id="IPR044068">
    <property type="entry name" value="CB"/>
</dbReference>
<dbReference type="AlphaFoldDB" id="A0A1G7KY07"/>
<dbReference type="PROSITE" id="PS51900">
    <property type="entry name" value="CB"/>
    <property type="match status" value="1"/>
</dbReference>
<accession>A0A1G7KY07</accession>
<evidence type="ECO:0000313" key="4">
    <source>
        <dbReference type="EMBL" id="SDF42083.1"/>
    </source>
</evidence>
<reference evidence="5" key="1">
    <citation type="submission" date="2016-10" db="EMBL/GenBank/DDBJ databases">
        <authorList>
            <person name="Varghese N."/>
            <person name="Submissions S."/>
        </authorList>
    </citation>
    <scope>NUCLEOTIDE SEQUENCE [LARGE SCALE GENOMIC DNA]</scope>
    <source>
        <strain evidence="5">DSM 23256</strain>
    </source>
</reference>
<dbReference type="InterPro" id="IPR010998">
    <property type="entry name" value="Integrase_recombinase_N"/>
</dbReference>
<feature type="domain" description="Core-binding (CB)" evidence="3">
    <location>
        <begin position="1"/>
        <end position="88"/>
    </location>
</feature>
<dbReference type="Proteomes" id="UP000243333">
    <property type="component" value="Unassembled WGS sequence"/>
</dbReference>
<name>A0A1G7KY07_9FIRM</name>
<dbReference type="OrthoDB" id="2328477at2"/>
<dbReference type="EMBL" id="FNBU01000010">
    <property type="protein sequence ID" value="SDF42083.1"/>
    <property type="molecule type" value="Genomic_DNA"/>
</dbReference>
<dbReference type="STRING" id="1123285.SAMN05660235_01515"/>
<dbReference type="Pfam" id="PF13102">
    <property type="entry name" value="Phage_int_SAM_5"/>
    <property type="match status" value="1"/>
</dbReference>
<gene>
    <name evidence="4" type="ORF">SAMN05660235_01515</name>
</gene>
<keyword evidence="1 2" id="KW-0238">DNA-binding</keyword>
<proteinExistence type="predicted"/>
<keyword evidence="5" id="KW-1185">Reference proteome</keyword>
<dbReference type="InterPro" id="IPR025269">
    <property type="entry name" value="SAM-like_dom"/>
</dbReference>
<dbReference type="GO" id="GO:0003677">
    <property type="term" value="F:DNA binding"/>
    <property type="evidence" value="ECO:0007669"/>
    <property type="project" value="UniProtKB-UniRule"/>
</dbReference>
<dbReference type="Gene3D" id="1.10.150.130">
    <property type="match status" value="1"/>
</dbReference>
<sequence>MEITLAAKMFFSSKQSEGVTARTIQTYKTELPRFLDFLMEKMEVYHVEDITAYQIREFLNHLKSLGTMRNITIHRYYRTIKTFLNFLEKEEIIKNNPIKKVNPPKIEKIIPMFMADLFCIVWLPKSARIKCRN</sequence>
<dbReference type="SUPFAM" id="SSF56349">
    <property type="entry name" value="DNA breaking-rejoining enzymes"/>
    <property type="match status" value="1"/>
</dbReference>
<evidence type="ECO:0000256" key="1">
    <source>
        <dbReference type="ARBA" id="ARBA00023125"/>
    </source>
</evidence>
<evidence type="ECO:0000256" key="2">
    <source>
        <dbReference type="PROSITE-ProRule" id="PRU01248"/>
    </source>
</evidence>
<protein>
    <submittedName>
        <fullName evidence="4">Phage integrase, N-terminal SAM-like domain</fullName>
    </submittedName>
</protein>
<evidence type="ECO:0000259" key="3">
    <source>
        <dbReference type="PROSITE" id="PS51900"/>
    </source>
</evidence>